<dbReference type="RefSeq" id="WP_085884751.1">
    <property type="nucleotide sequence ID" value="NZ_FWFR01000003.1"/>
</dbReference>
<proteinExistence type="predicted"/>
<dbReference type="CDD" id="cd13589">
    <property type="entry name" value="PBP2_polyamine_RpCGA009"/>
    <property type="match status" value="1"/>
</dbReference>
<dbReference type="PROSITE" id="PS51318">
    <property type="entry name" value="TAT"/>
    <property type="match status" value="1"/>
</dbReference>
<reference evidence="2 3" key="1">
    <citation type="submission" date="2017-03" db="EMBL/GenBank/DDBJ databases">
        <authorList>
            <person name="Afonso C.L."/>
            <person name="Miller P.J."/>
            <person name="Scott M.A."/>
            <person name="Spackman E."/>
            <person name="Goraichik I."/>
            <person name="Dimitrov K.M."/>
            <person name="Suarez D.L."/>
            <person name="Swayne D.E."/>
        </authorList>
    </citation>
    <scope>NUCLEOTIDE SEQUENCE [LARGE SCALE GENOMIC DNA]</scope>
    <source>
        <strain evidence="2 3">CECT 7691</strain>
    </source>
</reference>
<dbReference type="AlphaFoldDB" id="A0A1Y5TT55"/>
<dbReference type="Pfam" id="PF13416">
    <property type="entry name" value="SBP_bac_8"/>
    <property type="match status" value="1"/>
</dbReference>
<dbReference type="InterPro" id="IPR006059">
    <property type="entry name" value="SBP"/>
</dbReference>
<keyword evidence="1" id="KW-0732">Signal</keyword>
<dbReference type="PANTHER" id="PTHR30222">
    <property type="entry name" value="SPERMIDINE/PUTRESCINE-BINDING PERIPLASMIC PROTEIN"/>
    <property type="match status" value="1"/>
</dbReference>
<keyword evidence="3" id="KW-1185">Reference proteome</keyword>
<name>A0A1Y5TT55_9PROT</name>
<dbReference type="PANTHER" id="PTHR30222:SF2">
    <property type="entry name" value="ABC TRANSPORTER SUBSTRATE-BINDING PROTEIN"/>
    <property type="match status" value="1"/>
</dbReference>
<evidence type="ECO:0000313" key="2">
    <source>
        <dbReference type="EMBL" id="SLN71838.1"/>
    </source>
</evidence>
<gene>
    <name evidence="2" type="primary">potD_7</name>
    <name evidence="2" type="ORF">OCH7691_03404</name>
</gene>
<dbReference type="InParanoid" id="A0A1Y5TT55"/>
<evidence type="ECO:0000313" key="3">
    <source>
        <dbReference type="Proteomes" id="UP000193200"/>
    </source>
</evidence>
<accession>A0A1Y5TT55</accession>
<dbReference type="Proteomes" id="UP000193200">
    <property type="component" value="Unassembled WGS sequence"/>
</dbReference>
<protein>
    <submittedName>
        <fullName evidence="2">Spermidine/putrescine-binding periplasmic protein</fullName>
    </submittedName>
</protein>
<organism evidence="2 3">
    <name type="scientific">Oceanibacterium hippocampi</name>
    <dbReference type="NCBI Taxonomy" id="745714"/>
    <lineage>
        <taxon>Bacteria</taxon>
        <taxon>Pseudomonadati</taxon>
        <taxon>Pseudomonadota</taxon>
        <taxon>Alphaproteobacteria</taxon>
        <taxon>Sneathiellales</taxon>
        <taxon>Sneathiellaceae</taxon>
        <taxon>Oceanibacterium</taxon>
    </lineage>
</organism>
<sequence length="356" mass="39368">MGASKNDLSRRQFVKAGGGALAALASASAFPRRVSAAETLTVADAGGSITTANDKVLYEPFRQETGIDLRAVAREHEPISQVKAMVESNSYVWDVCALTKQQALTLDREGLLEPLDWSDPHMQELIPAAKHPTWMAHSVYASILGYRKETFGENAPQSWADFWNVDKFPGRRALRKHPVETLEIALMADGVPLDKIYPMDLDRAFASLDRIKPHIHVWWTGGAQSVQLLQSGEIELQPMWSSRLQSMIDSGAPVASSWNQGVYAVDGWGVLKGTPRAKNAVKLVSFFARTDRQTARATLLTAGPTNPNAIAGVPEDRRIFLPTYPSNLERMLASDDGWWIDNRDAAIERFNTWILG</sequence>
<dbReference type="OrthoDB" id="9815444at2"/>
<dbReference type="Gene3D" id="3.40.190.10">
    <property type="entry name" value="Periplasmic binding protein-like II"/>
    <property type="match status" value="2"/>
</dbReference>
<dbReference type="SUPFAM" id="SSF53850">
    <property type="entry name" value="Periplasmic binding protein-like II"/>
    <property type="match status" value="1"/>
</dbReference>
<dbReference type="EMBL" id="FWFR01000003">
    <property type="protein sequence ID" value="SLN71838.1"/>
    <property type="molecule type" value="Genomic_DNA"/>
</dbReference>
<dbReference type="InterPro" id="IPR006311">
    <property type="entry name" value="TAT_signal"/>
</dbReference>
<evidence type="ECO:0000256" key="1">
    <source>
        <dbReference type="ARBA" id="ARBA00022729"/>
    </source>
</evidence>